<proteinExistence type="predicted"/>
<organism evidence="1 2">
    <name type="scientific">Eeniella nana</name>
    <name type="common">Yeast</name>
    <name type="synonym">Brettanomyces nanus</name>
    <dbReference type="NCBI Taxonomy" id="13502"/>
    <lineage>
        <taxon>Eukaryota</taxon>
        <taxon>Fungi</taxon>
        <taxon>Dikarya</taxon>
        <taxon>Ascomycota</taxon>
        <taxon>Saccharomycotina</taxon>
        <taxon>Pichiomycetes</taxon>
        <taxon>Pichiales</taxon>
        <taxon>Pichiaceae</taxon>
        <taxon>Brettanomyces</taxon>
    </lineage>
</organism>
<dbReference type="AlphaFoldDB" id="A0A875S5R1"/>
<evidence type="ECO:0008006" key="3">
    <source>
        <dbReference type="Google" id="ProtNLM"/>
    </source>
</evidence>
<dbReference type="InterPro" id="IPR035187">
    <property type="entry name" value="Mpm1"/>
</dbReference>
<keyword evidence="2" id="KW-1185">Reference proteome</keyword>
<dbReference type="Pfam" id="PF17234">
    <property type="entry name" value="MPM1"/>
    <property type="match status" value="1"/>
</dbReference>
<accession>A0A875S5R1</accession>
<evidence type="ECO:0000313" key="1">
    <source>
        <dbReference type="EMBL" id="QPG76656.1"/>
    </source>
</evidence>
<dbReference type="EMBL" id="CP064815">
    <property type="protein sequence ID" value="QPG76656.1"/>
    <property type="molecule type" value="Genomic_DNA"/>
</dbReference>
<dbReference type="KEGG" id="bnn:FOA43_004048"/>
<reference evidence="1" key="1">
    <citation type="submission" date="2020-10" db="EMBL/GenBank/DDBJ databases">
        <authorList>
            <person name="Roach M.J.R."/>
        </authorList>
    </citation>
    <scope>NUCLEOTIDE SEQUENCE</scope>
    <source>
        <strain evidence="1">CBS 1945</strain>
    </source>
</reference>
<dbReference type="Proteomes" id="UP000662931">
    <property type="component" value="Chromosome 4"/>
</dbReference>
<name>A0A875S5R1_EENNA</name>
<gene>
    <name evidence="1" type="ORF">FOA43_004048</name>
</gene>
<dbReference type="OrthoDB" id="4044171at2759"/>
<evidence type="ECO:0000313" key="2">
    <source>
        <dbReference type="Proteomes" id="UP000662931"/>
    </source>
</evidence>
<dbReference type="GeneID" id="62197448"/>
<sequence>MEKEDTQEIDRESIFPSGVGDSMKSILSKTNDLTSASFNKMMDASMRFFGSDADPYSFFDDSIGNSSIFNTFKNLYGSESRPDGFVTYPVPSVELYSKCKNKEGLAAWDSRGYWHCIFPRAQVSEETLKDPNTMTKEDVEADFDHKKYGVFFENFNDLMDWRVKMREVVKQKTEKEWSQYREQEKAKWNFLNQGMKDEASTESTAIDSSADDGVYNFPTASTSGPTLSASGTSTSTVVNTLDNGDIEKSTVVRRYFDNGTSEEREYKEIIDGKTGRSKIVDQNVSKYPNHSALKKGGWFWNKKD</sequence>
<protein>
    <recommendedName>
        <fullName evidence="3">Mitochondrial peculiar membrane protein 1</fullName>
    </recommendedName>
</protein>
<dbReference type="RefSeq" id="XP_038780221.1">
    <property type="nucleotide sequence ID" value="XM_038924293.1"/>
</dbReference>